<proteinExistence type="predicted"/>
<sequence>MELIKKTNEKLFLAMITEQCLRDIEDVDFLVVQLSMNKADIKKEFECAVSKMKNSINDFRMELASQIDQEYIYINGLLGDLEMELKDGSCRTNEMILIQMKNILKKLSNVENEIEKDIAIIKLACQFTFASFKVCLQFEILEKNLKKGKTVITAKYNDEIINAFEKTNGLIHKIPEKEKRHTMKWEGFMNEINTSYLHLKKAVHCL</sequence>
<dbReference type="Proteomes" id="UP000257136">
    <property type="component" value="Unassembled WGS sequence"/>
</dbReference>
<dbReference type="RefSeq" id="WP_115812105.1">
    <property type="nucleotide sequence ID" value="NZ_QUNI01000004.1"/>
</dbReference>
<dbReference type="EMBL" id="QUNI01000004">
    <property type="protein sequence ID" value="REG99449.1"/>
    <property type="molecule type" value="Genomic_DNA"/>
</dbReference>
<gene>
    <name evidence="1" type="ORF">C8P67_10467</name>
</gene>
<comment type="caution">
    <text evidence="1">The sequence shown here is derived from an EMBL/GenBank/DDBJ whole genome shotgun (WGS) entry which is preliminary data.</text>
</comment>
<keyword evidence="2" id="KW-1185">Reference proteome</keyword>
<name>A0A3E0EQ03_9FLAO</name>
<protein>
    <submittedName>
        <fullName evidence="1">Uncharacterized protein</fullName>
    </submittedName>
</protein>
<organism evidence="1 2">
    <name type="scientific">Flavobacterium aquicola</name>
    <dbReference type="NCBI Taxonomy" id="1682742"/>
    <lineage>
        <taxon>Bacteria</taxon>
        <taxon>Pseudomonadati</taxon>
        <taxon>Bacteroidota</taxon>
        <taxon>Flavobacteriia</taxon>
        <taxon>Flavobacteriales</taxon>
        <taxon>Flavobacteriaceae</taxon>
        <taxon>Flavobacterium</taxon>
    </lineage>
</organism>
<evidence type="ECO:0000313" key="1">
    <source>
        <dbReference type="EMBL" id="REG99449.1"/>
    </source>
</evidence>
<accession>A0A3E0EQ03</accession>
<dbReference type="OrthoDB" id="1434642at2"/>
<dbReference type="AlphaFoldDB" id="A0A3E0EQ03"/>
<reference evidence="1 2" key="1">
    <citation type="submission" date="2018-08" db="EMBL/GenBank/DDBJ databases">
        <title>Genomic Encyclopedia of Archaeal and Bacterial Type Strains, Phase II (KMG-II): from individual species to whole genera.</title>
        <authorList>
            <person name="Goeker M."/>
        </authorList>
    </citation>
    <scope>NUCLEOTIDE SEQUENCE [LARGE SCALE GENOMIC DNA]</scope>
    <source>
        <strain evidence="1 2">DSM 100880</strain>
    </source>
</reference>
<evidence type="ECO:0000313" key="2">
    <source>
        <dbReference type="Proteomes" id="UP000257136"/>
    </source>
</evidence>